<keyword evidence="6" id="KW-1185">Reference proteome</keyword>
<dbReference type="SMART" id="SM00184">
    <property type="entry name" value="RING"/>
    <property type="match status" value="1"/>
</dbReference>
<name>A0AAV5VQS9_9BILA</name>
<dbReference type="AlphaFoldDB" id="A0AAV5VQS9"/>
<gene>
    <name evidence="5" type="ORF">PFISCL1PPCAC_13339</name>
</gene>
<keyword evidence="2" id="KW-0862">Zinc</keyword>
<dbReference type="GO" id="GO:0008270">
    <property type="term" value="F:zinc ion binding"/>
    <property type="evidence" value="ECO:0007669"/>
    <property type="project" value="UniProtKB-KW"/>
</dbReference>
<evidence type="ECO:0000256" key="3">
    <source>
        <dbReference type="PROSITE-ProRule" id="PRU00175"/>
    </source>
</evidence>
<dbReference type="SUPFAM" id="SSF57850">
    <property type="entry name" value="RING/U-box"/>
    <property type="match status" value="1"/>
</dbReference>
<dbReference type="Pfam" id="PF13639">
    <property type="entry name" value="zf-RING_2"/>
    <property type="match status" value="1"/>
</dbReference>
<evidence type="ECO:0000259" key="4">
    <source>
        <dbReference type="PROSITE" id="PS50089"/>
    </source>
</evidence>
<dbReference type="EMBL" id="BTSY01000004">
    <property type="protein sequence ID" value="GMT22042.1"/>
    <property type="molecule type" value="Genomic_DNA"/>
</dbReference>
<dbReference type="PROSITE" id="PS50089">
    <property type="entry name" value="ZF_RING_2"/>
    <property type="match status" value="1"/>
</dbReference>
<organism evidence="5 6">
    <name type="scientific">Pristionchus fissidentatus</name>
    <dbReference type="NCBI Taxonomy" id="1538716"/>
    <lineage>
        <taxon>Eukaryota</taxon>
        <taxon>Metazoa</taxon>
        <taxon>Ecdysozoa</taxon>
        <taxon>Nematoda</taxon>
        <taxon>Chromadorea</taxon>
        <taxon>Rhabditida</taxon>
        <taxon>Rhabditina</taxon>
        <taxon>Diplogasteromorpha</taxon>
        <taxon>Diplogasteroidea</taxon>
        <taxon>Neodiplogasteridae</taxon>
        <taxon>Pristionchus</taxon>
    </lineage>
</organism>
<keyword evidence="1 3" id="KW-0863">Zinc-finger</keyword>
<dbReference type="Proteomes" id="UP001432322">
    <property type="component" value="Unassembled WGS sequence"/>
</dbReference>
<evidence type="ECO:0000313" key="5">
    <source>
        <dbReference type="EMBL" id="GMT22042.1"/>
    </source>
</evidence>
<dbReference type="InterPro" id="IPR001841">
    <property type="entry name" value="Znf_RING"/>
</dbReference>
<dbReference type="Gene3D" id="3.30.40.10">
    <property type="entry name" value="Zinc/RING finger domain, C3HC4 (zinc finger)"/>
    <property type="match status" value="1"/>
</dbReference>
<feature type="domain" description="RING-type" evidence="4">
    <location>
        <begin position="135"/>
        <end position="176"/>
    </location>
</feature>
<evidence type="ECO:0000256" key="2">
    <source>
        <dbReference type="ARBA" id="ARBA00022833"/>
    </source>
</evidence>
<dbReference type="InterPro" id="IPR013083">
    <property type="entry name" value="Znf_RING/FYVE/PHD"/>
</dbReference>
<keyword evidence="1 3" id="KW-0479">Metal-binding</keyword>
<sequence length="181" mass="20238">WEPSSRYDRLNVDPDANCTIRVRRFLPSKVNCERGVLSKYKLRLTNQATQPTTDNAHPLPQSIANHVDVTGTTADQPCAVSREAADGPASYYASLVTDAMTSLVYNAYTAVQHLFSYLTTRLRKTSPELSKPARCNLCLTDDVTIRRSAIFPCGHVACCSCIDRWLSERNSCPFCRCTVER</sequence>
<proteinExistence type="predicted"/>
<reference evidence="5" key="1">
    <citation type="submission" date="2023-10" db="EMBL/GenBank/DDBJ databases">
        <title>Genome assembly of Pristionchus species.</title>
        <authorList>
            <person name="Yoshida K."/>
            <person name="Sommer R.J."/>
        </authorList>
    </citation>
    <scope>NUCLEOTIDE SEQUENCE</scope>
    <source>
        <strain evidence="5">RS5133</strain>
    </source>
</reference>
<evidence type="ECO:0000256" key="1">
    <source>
        <dbReference type="ARBA" id="ARBA00022771"/>
    </source>
</evidence>
<evidence type="ECO:0000313" key="6">
    <source>
        <dbReference type="Proteomes" id="UP001432322"/>
    </source>
</evidence>
<comment type="caution">
    <text evidence="5">The sequence shown here is derived from an EMBL/GenBank/DDBJ whole genome shotgun (WGS) entry which is preliminary data.</text>
</comment>
<feature type="non-terminal residue" evidence="5">
    <location>
        <position position="1"/>
    </location>
</feature>
<protein>
    <recommendedName>
        <fullName evidence="4">RING-type domain-containing protein</fullName>
    </recommendedName>
</protein>
<feature type="non-terminal residue" evidence="5">
    <location>
        <position position="181"/>
    </location>
</feature>
<accession>A0AAV5VQS9</accession>